<comment type="cofactor">
    <cofactor evidence="1">
        <name>heme</name>
        <dbReference type="ChEBI" id="CHEBI:30413"/>
    </cofactor>
</comment>
<dbReference type="PROSITE" id="PS00086">
    <property type="entry name" value="CYTOCHROME_P450"/>
    <property type="match status" value="1"/>
</dbReference>
<dbReference type="Pfam" id="PF00067">
    <property type="entry name" value="p450"/>
    <property type="match status" value="1"/>
</dbReference>
<gene>
    <name evidence="11" type="ORF">MCHLO_11732</name>
</gene>
<dbReference type="PANTHER" id="PTHR46300:SF7">
    <property type="entry name" value="P450, PUTATIVE (EUROFUNG)-RELATED"/>
    <property type="match status" value="1"/>
</dbReference>
<organism evidence="11 12">
    <name type="scientific">Mycena chlorophos</name>
    <name type="common">Agaric fungus</name>
    <name type="synonym">Agaricus chlorophos</name>
    <dbReference type="NCBI Taxonomy" id="658473"/>
    <lineage>
        <taxon>Eukaryota</taxon>
        <taxon>Fungi</taxon>
        <taxon>Dikarya</taxon>
        <taxon>Basidiomycota</taxon>
        <taxon>Agaricomycotina</taxon>
        <taxon>Agaricomycetes</taxon>
        <taxon>Agaricomycetidae</taxon>
        <taxon>Agaricales</taxon>
        <taxon>Marasmiineae</taxon>
        <taxon>Mycenaceae</taxon>
        <taxon>Mycena</taxon>
    </lineage>
</organism>
<dbReference type="InterPro" id="IPR001128">
    <property type="entry name" value="Cyt_P450"/>
</dbReference>
<dbReference type="PANTHER" id="PTHR46300">
    <property type="entry name" value="P450, PUTATIVE (EUROFUNG)-RELATED-RELATED"/>
    <property type="match status" value="1"/>
</dbReference>
<dbReference type="InterPro" id="IPR050364">
    <property type="entry name" value="Cytochrome_P450_fung"/>
</dbReference>
<dbReference type="SUPFAM" id="SSF48264">
    <property type="entry name" value="Cytochrome P450"/>
    <property type="match status" value="1"/>
</dbReference>
<evidence type="ECO:0000256" key="5">
    <source>
        <dbReference type="ARBA" id="ARBA00022723"/>
    </source>
</evidence>
<evidence type="ECO:0000256" key="6">
    <source>
        <dbReference type="ARBA" id="ARBA00023002"/>
    </source>
</evidence>
<dbReference type="CDD" id="cd11065">
    <property type="entry name" value="CYP64-like"/>
    <property type="match status" value="1"/>
</dbReference>
<dbReference type="EMBL" id="DF848811">
    <property type="protein sequence ID" value="GAT54913.1"/>
    <property type="molecule type" value="Genomic_DNA"/>
</dbReference>
<keyword evidence="5 9" id="KW-0479">Metal-binding</keyword>
<dbReference type="InterPro" id="IPR036396">
    <property type="entry name" value="Cyt_P450_sf"/>
</dbReference>
<keyword evidence="7 9" id="KW-0408">Iron</keyword>
<evidence type="ECO:0000256" key="8">
    <source>
        <dbReference type="ARBA" id="ARBA00023033"/>
    </source>
</evidence>
<name>A0ABQ0LUY8_MYCCL</name>
<dbReference type="PRINTS" id="PR00385">
    <property type="entry name" value="P450"/>
</dbReference>
<evidence type="ECO:0000256" key="1">
    <source>
        <dbReference type="ARBA" id="ARBA00001971"/>
    </source>
</evidence>
<evidence type="ECO:0000313" key="11">
    <source>
        <dbReference type="EMBL" id="GAT54913.1"/>
    </source>
</evidence>
<keyword evidence="6 9" id="KW-0560">Oxidoreductase</keyword>
<evidence type="ECO:0000256" key="4">
    <source>
        <dbReference type="ARBA" id="ARBA00022617"/>
    </source>
</evidence>
<evidence type="ECO:0000313" key="12">
    <source>
        <dbReference type="Proteomes" id="UP000815677"/>
    </source>
</evidence>
<keyword evidence="10" id="KW-0732">Signal</keyword>
<comment type="similarity">
    <text evidence="3 9">Belongs to the cytochrome P450 family.</text>
</comment>
<evidence type="ECO:0000256" key="9">
    <source>
        <dbReference type="RuleBase" id="RU000461"/>
    </source>
</evidence>
<dbReference type="PRINTS" id="PR00463">
    <property type="entry name" value="EP450I"/>
</dbReference>
<accession>A0ABQ0LUY8</accession>
<keyword evidence="12" id="KW-1185">Reference proteome</keyword>
<reference evidence="11" key="1">
    <citation type="submission" date="2014-09" db="EMBL/GenBank/DDBJ databases">
        <title>Genome sequence of the luminous mushroom Mycena chlorophos for searching fungal bioluminescence genes.</title>
        <authorList>
            <person name="Tanaka Y."/>
            <person name="Kasuga D."/>
            <person name="Oba Y."/>
            <person name="Hase S."/>
            <person name="Sato K."/>
            <person name="Oba Y."/>
            <person name="Sakakibara Y."/>
        </authorList>
    </citation>
    <scope>NUCLEOTIDE SEQUENCE</scope>
</reference>
<feature type="signal peptide" evidence="10">
    <location>
        <begin position="1"/>
        <end position="28"/>
    </location>
</feature>
<sequence length="495" mass="55660">MYVFAFIGASLLVCALVWFHSLPRVLHALPLPPGPQTNWLGTVNNLPKVRPWLIYGGDWRQKFGDLVYIRVFRNPILILNSAQVVSDLLEKRGGVFSSRPTRTMLELVGWDWLVSMFPYSSKLTQHRHMIHRHLPANESSIKYHDLQIQEARNLCRLLSETPGQFRAHIRTASASIVLRMSYGETVDTAQYIPLADQALSSLAQAGIFGTYLVDYLPILKHAPPWFSFKRKALAWRPPVRAMRDEPFTAVKRHIAQGHATHCLVSEELERLACDADRAENEKVIANVASTLFAAGADTVVSAIAAFFLVMSLHPEIQAQAQQDLDDVLGGLRLPTFADRAQLPFIEWIINELLRWRPVTPLGLPHYTSEECSYAGYRIPAGTTIVANVWAILHDPEIYPDPDTFNPWRYGDQQGGRNPFPDPAFGFGRRFCPGKHLALDTLFIIIATTLVVFTVTDDGEKPSTEFTPHSLSHPLPFGCTITKRATAHDLIIDEKM</sequence>
<dbReference type="InterPro" id="IPR017972">
    <property type="entry name" value="Cyt_P450_CS"/>
</dbReference>
<proteinExistence type="inferred from homology"/>
<protein>
    <submittedName>
        <fullName evidence="11">Cytochrome P450</fullName>
    </submittedName>
</protein>
<evidence type="ECO:0000256" key="7">
    <source>
        <dbReference type="ARBA" id="ARBA00023004"/>
    </source>
</evidence>
<keyword evidence="8 9" id="KW-0503">Monooxygenase</keyword>
<feature type="chain" id="PRO_5045123058" evidence="10">
    <location>
        <begin position="29"/>
        <end position="495"/>
    </location>
</feature>
<dbReference type="InterPro" id="IPR002401">
    <property type="entry name" value="Cyt_P450_E_grp-I"/>
</dbReference>
<dbReference type="Gene3D" id="1.10.630.10">
    <property type="entry name" value="Cytochrome P450"/>
    <property type="match status" value="1"/>
</dbReference>
<evidence type="ECO:0000256" key="10">
    <source>
        <dbReference type="SAM" id="SignalP"/>
    </source>
</evidence>
<dbReference type="Proteomes" id="UP000815677">
    <property type="component" value="Unassembled WGS sequence"/>
</dbReference>
<evidence type="ECO:0000256" key="2">
    <source>
        <dbReference type="ARBA" id="ARBA00005179"/>
    </source>
</evidence>
<comment type="pathway">
    <text evidence="2">Secondary metabolite biosynthesis.</text>
</comment>
<keyword evidence="4 9" id="KW-0349">Heme</keyword>
<evidence type="ECO:0000256" key="3">
    <source>
        <dbReference type="ARBA" id="ARBA00010617"/>
    </source>
</evidence>